<organism evidence="2 3">
    <name type="scientific">Stereum hirsutum (strain FP-91666)</name>
    <name type="common">White-rot fungus</name>
    <dbReference type="NCBI Taxonomy" id="721885"/>
    <lineage>
        <taxon>Eukaryota</taxon>
        <taxon>Fungi</taxon>
        <taxon>Dikarya</taxon>
        <taxon>Basidiomycota</taxon>
        <taxon>Agaricomycotina</taxon>
        <taxon>Agaricomycetes</taxon>
        <taxon>Russulales</taxon>
        <taxon>Stereaceae</taxon>
        <taxon>Stereum</taxon>
    </lineage>
</organism>
<proteinExistence type="predicted"/>
<reference evidence="3" key="1">
    <citation type="journal article" date="2012" name="Science">
        <title>The Paleozoic origin of enzymatic lignin decomposition reconstructed from 31 fungal genomes.</title>
        <authorList>
            <person name="Floudas D."/>
            <person name="Binder M."/>
            <person name="Riley R."/>
            <person name="Barry K."/>
            <person name="Blanchette R.A."/>
            <person name="Henrissat B."/>
            <person name="Martinez A.T."/>
            <person name="Otillar R."/>
            <person name="Spatafora J.W."/>
            <person name="Yadav J.S."/>
            <person name="Aerts A."/>
            <person name="Benoit I."/>
            <person name="Boyd A."/>
            <person name="Carlson A."/>
            <person name="Copeland A."/>
            <person name="Coutinho P.M."/>
            <person name="de Vries R.P."/>
            <person name="Ferreira P."/>
            <person name="Findley K."/>
            <person name="Foster B."/>
            <person name="Gaskell J."/>
            <person name="Glotzer D."/>
            <person name="Gorecki P."/>
            <person name="Heitman J."/>
            <person name="Hesse C."/>
            <person name="Hori C."/>
            <person name="Igarashi K."/>
            <person name="Jurgens J.A."/>
            <person name="Kallen N."/>
            <person name="Kersten P."/>
            <person name="Kohler A."/>
            <person name="Kuees U."/>
            <person name="Kumar T.K.A."/>
            <person name="Kuo A."/>
            <person name="LaButti K."/>
            <person name="Larrondo L.F."/>
            <person name="Lindquist E."/>
            <person name="Ling A."/>
            <person name="Lombard V."/>
            <person name="Lucas S."/>
            <person name="Lundell T."/>
            <person name="Martin R."/>
            <person name="McLaughlin D.J."/>
            <person name="Morgenstern I."/>
            <person name="Morin E."/>
            <person name="Murat C."/>
            <person name="Nagy L.G."/>
            <person name="Nolan M."/>
            <person name="Ohm R.A."/>
            <person name="Patyshakuliyeva A."/>
            <person name="Rokas A."/>
            <person name="Ruiz-Duenas F.J."/>
            <person name="Sabat G."/>
            <person name="Salamov A."/>
            <person name="Samejima M."/>
            <person name="Schmutz J."/>
            <person name="Slot J.C."/>
            <person name="St John F."/>
            <person name="Stenlid J."/>
            <person name="Sun H."/>
            <person name="Sun S."/>
            <person name="Syed K."/>
            <person name="Tsang A."/>
            <person name="Wiebenga A."/>
            <person name="Young D."/>
            <person name="Pisabarro A."/>
            <person name="Eastwood D.C."/>
            <person name="Martin F."/>
            <person name="Cullen D."/>
            <person name="Grigoriev I.V."/>
            <person name="Hibbett D.S."/>
        </authorList>
    </citation>
    <scope>NUCLEOTIDE SEQUENCE [LARGE SCALE GENOMIC DNA]</scope>
    <source>
        <strain evidence="3">FP-91666</strain>
    </source>
</reference>
<gene>
    <name evidence="2" type="ORF">STEHIDRAFT_126485</name>
</gene>
<evidence type="ECO:0000313" key="3">
    <source>
        <dbReference type="Proteomes" id="UP000053927"/>
    </source>
</evidence>
<name>R7RXD5_STEHR</name>
<keyword evidence="3" id="KW-1185">Reference proteome</keyword>
<protein>
    <submittedName>
        <fullName evidence="2">Uncharacterized protein</fullName>
    </submittedName>
</protein>
<feature type="compositionally biased region" description="Pro residues" evidence="1">
    <location>
        <begin position="46"/>
        <end position="58"/>
    </location>
</feature>
<dbReference type="GeneID" id="18797771"/>
<dbReference type="AlphaFoldDB" id="R7RXD5"/>
<accession>R7RXD5</accession>
<sequence>MPTPTPSPEFDPEPEPAKGYPSHSGQTYPRATFHFHCGPPLQNTAPPSPSAPAPPPSPLTTSSPVPSLIFIFLHPLLHSHTRRNLVALSLLSLLIRRLVVSGPCVCGFGANEGNGSRDGRRKGERSGKEAEKRGNGRRVGVER</sequence>
<dbReference type="Proteomes" id="UP000053927">
    <property type="component" value="Unassembled WGS sequence"/>
</dbReference>
<dbReference type="KEGG" id="shs:STEHIDRAFT_126485"/>
<evidence type="ECO:0000313" key="2">
    <source>
        <dbReference type="EMBL" id="EIM79488.1"/>
    </source>
</evidence>
<dbReference type="RefSeq" id="XP_007311444.1">
    <property type="nucleotide sequence ID" value="XM_007311382.1"/>
</dbReference>
<evidence type="ECO:0000256" key="1">
    <source>
        <dbReference type="SAM" id="MobiDB-lite"/>
    </source>
</evidence>
<dbReference type="EMBL" id="JH687404">
    <property type="protein sequence ID" value="EIM79488.1"/>
    <property type="molecule type" value="Genomic_DNA"/>
</dbReference>
<feature type="compositionally biased region" description="Basic and acidic residues" evidence="1">
    <location>
        <begin position="124"/>
        <end position="143"/>
    </location>
</feature>
<feature type="region of interest" description="Disordered" evidence="1">
    <location>
        <begin position="110"/>
        <end position="143"/>
    </location>
</feature>
<feature type="region of interest" description="Disordered" evidence="1">
    <location>
        <begin position="1"/>
        <end position="61"/>
    </location>
</feature>